<name>A0A2G5TSY6_9PELO</name>
<proteinExistence type="predicted"/>
<sequence length="196" mass="23072">MEFFQNCQFCSKILNEVPQVKLGVFWECRVCFNLTPMWKNFDPSLPLKVEIPAPSLETCPILKSLIMDTPPATPQDCPKLKNLLMAPKKELEFENFRIKTENPVFEEDWTTRKMRNAPYTVRTEQLVYKNSYNHQTTQNFGTQTPKIEIFEPNFCSPNSQICSPNWNFSNHHSNSWNYSNSNQYPDIKPNPEYFQM</sequence>
<dbReference type="Proteomes" id="UP000230233">
    <property type="component" value="Chromosome V"/>
</dbReference>
<comment type="caution">
    <text evidence="1">The sequence shown here is derived from an EMBL/GenBank/DDBJ whole genome shotgun (WGS) entry which is preliminary data.</text>
</comment>
<reference evidence="2" key="1">
    <citation type="submission" date="2017-10" db="EMBL/GenBank/DDBJ databases">
        <title>Rapid genome shrinkage in a self-fertile nematode reveals novel sperm competition proteins.</title>
        <authorList>
            <person name="Yin D."/>
            <person name="Schwarz E.M."/>
            <person name="Thomas C.G."/>
            <person name="Felde R.L."/>
            <person name="Korf I.F."/>
            <person name="Cutter A.D."/>
            <person name="Schartner C.M."/>
            <person name="Ralston E.J."/>
            <person name="Meyer B.J."/>
            <person name="Haag E.S."/>
        </authorList>
    </citation>
    <scope>NUCLEOTIDE SEQUENCE [LARGE SCALE GENOMIC DNA]</scope>
    <source>
        <strain evidence="2">JU1422</strain>
    </source>
</reference>
<evidence type="ECO:0000313" key="1">
    <source>
        <dbReference type="EMBL" id="PIC30363.1"/>
    </source>
</evidence>
<evidence type="ECO:0000313" key="2">
    <source>
        <dbReference type="Proteomes" id="UP000230233"/>
    </source>
</evidence>
<dbReference type="EMBL" id="PDUG01000005">
    <property type="protein sequence ID" value="PIC30363.1"/>
    <property type="molecule type" value="Genomic_DNA"/>
</dbReference>
<protein>
    <submittedName>
        <fullName evidence="1">Uncharacterized protein</fullName>
    </submittedName>
</protein>
<gene>
    <name evidence="1" type="primary">Cnig_chr_V.g21626</name>
    <name evidence="1" type="ORF">B9Z55_021626</name>
</gene>
<dbReference type="AlphaFoldDB" id="A0A2G5TSY6"/>
<organism evidence="1 2">
    <name type="scientific">Caenorhabditis nigoni</name>
    <dbReference type="NCBI Taxonomy" id="1611254"/>
    <lineage>
        <taxon>Eukaryota</taxon>
        <taxon>Metazoa</taxon>
        <taxon>Ecdysozoa</taxon>
        <taxon>Nematoda</taxon>
        <taxon>Chromadorea</taxon>
        <taxon>Rhabditida</taxon>
        <taxon>Rhabditina</taxon>
        <taxon>Rhabditomorpha</taxon>
        <taxon>Rhabditoidea</taxon>
        <taxon>Rhabditidae</taxon>
        <taxon>Peloderinae</taxon>
        <taxon>Caenorhabditis</taxon>
    </lineage>
</organism>
<keyword evidence="2" id="KW-1185">Reference proteome</keyword>
<accession>A0A2G5TSY6</accession>